<sequence length="258" mass="27217">MTKLPVVRLVRHAYLDAIGNARGLFQVGGLWLLLSWALLLLARNGSVFFMAAADLAVTVGAAAIAVAWHRHILLNEPLTKRMAPLDARVARYFVLTVLVALLMSTVPALVFVLSGGAFLAAGPGAAAPGLGPLLSGPLAALVCLYLALRLQLVFPATAIGDETTTFRRSWELTRGHGWRLLLGFLLIALPVAAVTIGLAILLNRAAEATGSLAVSALADLAAVGNAWLQAPLIASFLSYVYTWCREQKALPPPSGPWG</sequence>
<keyword evidence="3" id="KW-1185">Reference proteome</keyword>
<gene>
    <name evidence="2" type="ORF">U1T56_09985</name>
</gene>
<accession>A0ABU8XQJ4</accession>
<keyword evidence="1" id="KW-1133">Transmembrane helix</keyword>
<reference evidence="2 3" key="1">
    <citation type="submission" date="2024-01" db="EMBL/GenBank/DDBJ databases">
        <title>Multi-omics insights into the function and evolution of sodium benzoate biodegradation pathways in Benzoatithermus flavus gen. nov., sp. nov. from hot spring.</title>
        <authorList>
            <person name="Hu C.-J."/>
            <person name="Li W.-J."/>
        </authorList>
    </citation>
    <scope>NUCLEOTIDE SEQUENCE [LARGE SCALE GENOMIC DNA]</scope>
    <source>
        <strain evidence="2 3">SYSU G07066</strain>
    </source>
</reference>
<dbReference type="Proteomes" id="UP001375743">
    <property type="component" value="Unassembled WGS sequence"/>
</dbReference>
<evidence type="ECO:0000313" key="2">
    <source>
        <dbReference type="EMBL" id="MEK0083481.1"/>
    </source>
</evidence>
<feature type="transmembrane region" description="Helical" evidence="1">
    <location>
        <begin position="89"/>
        <end position="118"/>
    </location>
</feature>
<organism evidence="2 3">
    <name type="scientific">Benzoatithermus flavus</name>
    <dbReference type="NCBI Taxonomy" id="3108223"/>
    <lineage>
        <taxon>Bacteria</taxon>
        <taxon>Pseudomonadati</taxon>
        <taxon>Pseudomonadota</taxon>
        <taxon>Alphaproteobacteria</taxon>
        <taxon>Geminicoccales</taxon>
        <taxon>Geminicoccaceae</taxon>
        <taxon>Benzoatithermus</taxon>
    </lineage>
</organism>
<feature type="transmembrane region" description="Helical" evidence="1">
    <location>
        <begin position="222"/>
        <end position="241"/>
    </location>
</feature>
<protein>
    <recommendedName>
        <fullName evidence="4">Glycerophosphoryl diester phosphodiesterase membrane domain-containing protein</fullName>
    </recommendedName>
</protein>
<evidence type="ECO:0000256" key="1">
    <source>
        <dbReference type="SAM" id="Phobius"/>
    </source>
</evidence>
<evidence type="ECO:0000313" key="3">
    <source>
        <dbReference type="Proteomes" id="UP001375743"/>
    </source>
</evidence>
<feature type="transmembrane region" description="Helical" evidence="1">
    <location>
        <begin position="180"/>
        <end position="202"/>
    </location>
</feature>
<feature type="transmembrane region" description="Helical" evidence="1">
    <location>
        <begin position="47"/>
        <end position="68"/>
    </location>
</feature>
<keyword evidence="1" id="KW-0812">Transmembrane</keyword>
<comment type="caution">
    <text evidence="2">The sequence shown here is derived from an EMBL/GenBank/DDBJ whole genome shotgun (WGS) entry which is preliminary data.</text>
</comment>
<dbReference type="RefSeq" id="WP_418159329.1">
    <property type="nucleotide sequence ID" value="NZ_JBBLZC010000008.1"/>
</dbReference>
<proteinExistence type="predicted"/>
<evidence type="ECO:0008006" key="4">
    <source>
        <dbReference type="Google" id="ProtNLM"/>
    </source>
</evidence>
<keyword evidence="1" id="KW-0472">Membrane</keyword>
<feature type="transmembrane region" description="Helical" evidence="1">
    <location>
        <begin position="21"/>
        <end position="41"/>
    </location>
</feature>
<name>A0ABU8XQJ4_9PROT</name>
<dbReference type="EMBL" id="JBBLZC010000008">
    <property type="protein sequence ID" value="MEK0083481.1"/>
    <property type="molecule type" value="Genomic_DNA"/>
</dbReference>